<accession>A0ABQ6Y5A4</accession>
<dbReference type="EMBL" id="AQPF01000032">
    <property type="protein sequence ID" value="KAF0804402.1"/>
    <property type="molecule type" value="Genomic_DNA"/>
</dbReference>
<dbReference type="Proteomes" id="UP000771797">
    <property type="component" value="Unassembled WGS sequence"/>
</dbReference>
<proteinExistence type="predicted"/>
<keyword evidence="2" id="KW-1185">Reference proteome</keyword>
<comment type="caution">
    <text evidence="1">The sequence shown here is derived from an EMBL/GenBank/DDBJ whole genome shotgun (WGS) entry which is preliminary data.</text>
</comment>
<sequence>MYWCADITGAKQDITVQMAITGRTNWPSEDDVLDGILEWEAVDDLDAWQTLLFLSQGSVNDVRIAHYCGERNTKWFYLSPVIERPSS</sequence>
<protein>
    <submittedName>
        <fullName evidence="1">Uncharacterized protein</fullName>
    </submittedName>
</protein>
<evidence type="ECO:0000313" key="2">
    <source>
        <dbReference type="Proteomes" id="UP000771797"/>
    </source>
</evidence>
<reference evidence="1 2" key="1">
    <citation type="submission" date="2012-09" db="EMBL/GenBank/DDBJ databases">
        <title>Genome Sequence of alkane-degrading Bacterium Alcanivorax sp. 6-D-6.</title>
        <authorList>
            <person name="Lai Q."/>
            <person name="Shao Z."/>
        </authorList>
    </citation>
    <scope>NUCLEOTIDE SEQUENCE [LARGE SCALE GENOMIC DNA]</scope>
    <source>
        <strain evidence="1 2">6-D-6</strain>
    </source>
</reference>
<name>A0ABQ6Y5A4_9GAMM</name>
<organism evidence="1 2">
    <name type="scientific">Alcanivorax xiamenensis</name>
    <dbReference type="NCBI Taxonomy" id="1177156"/>
    <lineage>
        <taxon>Bacteria</taxon>
        <taxon>Pseudomonadati</taxon>
        <taxon>Pseudomonadota</taxon>
        <taxon>Gammaproteobacteria</taxon>
        <taxon>Oceanospirillales</taxon>
        <taxon>Alcanivoracaceae</taxon>
        <taxon>Alcanivorax</taxon>
    </lineage>
</organism>
<evidence type="ECO:0000313" key="1">
    <source>
        <dbReference type="EMBL" id="KAF0804402.1"/>
    </source>
</evidence>
<gene>
    <name evidence="1" type="ORF">A6D6_03139</name>
</gene>